<name>A0A7U0GAJ4_9CAUD</name>
<accession>A0A7U0GAJ4</accession>
<protein>
    <submittedName>
        <fullName evidence="2">Uncharacterized protein</fullName>
    </submittedName>
</protein>
<evidence type="ECO:0000313" key="2">
    <source>
        <dbReference type="EMBL" id="QQV91628.1"/>
    </source>
</evidence>
<proteinExistence type="predicted"/>
<dbReference type="EMBL" id="MW394388">
    <property type="protein sequence ID" value="QQV91628.1"/>
    <property type="molecule type" value="Genomic_DNA"/>
</dbReference>
<feature type="compositionally biased region" description="Acidic residues" evidence="1">
    <location>
        <begin position="122"/>
        <end position="153"/>
    </location>
</feature>
<feature type="compositionally biased region" description="Basic and acidic residues" evidence="1">
    <location>
        <begin position="104"/>
        <end position="114"/>
    </location>
</feature>
<gene>
    <name evidence="2" type="ORF">vBKpPFBKp27_013</name>
</gene>
<feature type="compositionally biased region" description="Acidic residues" evidence="1">
    <location>
        <begin position="217"/>
        <end position="226"/>
    </location>
</feature>
<feature type="region of interest" description="Disordered" evidence="1">
    <location>
        <begin position="63"/>
        <end position="155"/>
    </location>
</feature>
<sequence>MRILLSTEDLIELVTKHAFTSLVPTAKAADVEVGILDGQIVAAVAVGEDNFCLKSVTDLQAPLVSGGTPVAEQEEVEQEEEHDDDNQDEQETDKPVKRRKRRTKAEIEADKAAEEAAAQAEVEAEAEAQTESEEDLFAETSDADNDAPFDIDEGANLRAENELLPEAKDAAVAEEVDPFADAGLASSEGDELFAQADTPVTKVVETSEAGFAKPADTEDDPFANFD</sequence>
<evidence type="ECO:0000313" key="3">
    <source>
        <dbReference type="Proteomes" id="UP000596379"/>
    </source>
</evidence>
<keyword evidence="3" id="KW-1185">Reference proteome</keyword>
<organism evidence="2 3">
    <name type="scientific">Klebsiella phage vB_KpP_FBKp27</name>
    <dbReference type="NCBI Taxonomy" id="2801837"/>
    <lineage>
        <taxon>Viruses</taxon>
        <taxon>Duplodnaviria</taxon>
        <taxon>Heunggongvirae</taxon>
        <taxon>Uroviricota</taxon>
        <taxon>Caudoviricetes</taxon>
        <taxon>Schitoviridae</taxon>
        <taxon>Efbeekayvirus</taxon>
        <taxon>Efbeekayvirus Fbkp27</taxon>
    </lineage>
</organism>
<dbReference type="Proteomes" id="UP000596379">
    <property type="component" value="Segment"/>
</dbReference>
<reference evidence="2 3" key="1">
    <citation type="submission" date="2020-12" db="EMBL/GenBank/DDBJ databases">
        <title>Genomic characterization of four novel bacteriophages infecting Klebsiella pneumoniae.</title>
        <authorList>
            <person name="Estrada Bonilla B."/>
            <person name="Costa A.R."/>
            <person name="van Rossum T."/>
            <person name="Hagedoorn S."/>
            <person name="Wallinga H."/>
            <person name="Xiao M."/>
            <person name="Song W."/>
            <person name="Haas P.-J."/>
            <person name="Nobrega F.L."/>
            <person name="Brouns S.J.J."/>
        </authorList>
    </citation>
    <scope>NUCLEOTIDE SEQUENCE [LARGE SCALE GENOMIC DNA]</scope>
</reference>
<feature type="compositionally biased region" description="Acidic residues" evidence="1">
    <location>
        <begin position="72"/>
        <end position="91"/>
    </location>
</feature>
<evidence type="ECO:0000256" key="1">
    <source>
        <dbReference type="SAM" id="MobiDB-lite"/>
    </source>
</evidence>
<feature type="region of interest" description="Disordered" evidence="1">
    <location>
        <begin position="206"/>
        <end position="226"/>
    </location>
</feature>